<evidence type="ECO:0000256" key="3">
    <source>
        <dbReference type="ARBA" id="ARBA00022723"/>
    </source>
</evidence>
<comment type="similarity">
    <text evidence="1">Belongs to the cytochrome P450 family.</text>
</comment>
<dbReference type="PRINTS" id="PR00385">
    <property type="entry name" value="P450"/>
</dbReference>
<keyword evidence="5" id="KW-0408">Iron</keyword>
<proteinExistence type="inferred from homology"/>
<dbReference type="SUPFAM" id="SSF48264">
    <property type="entry name" value="Cytochrome P450"/>
    <property type="match status" value="1"/>
</dbReference>
<dbReference type="PANTHER" id="PTHR24291">
    <property type="entry name" value="CYTOCHROME P450 FAMILY 4"/>
    <property type="match status" value="1"/>
</dbReference>
<evidence type="ECO:0000256" key="6">
    <source>
        <dbReference type="ARBA" id="ARBA00023033"/>
    </source>
</evidence>
<dbReference type="Proteomes" id="UP000680045">
    <property type="component" value="Unassembled WGS sequence"/>
</dbReference>
<dbReference type="PRINTS" id="PR00463">
    <property type="entry name" value="EP450I"/>
</dbReference>
<dbReference type="GO" id="GO:0020037">
    <property type="term" value="F:heme binding"/>
    <property type="evidence" value="ECO:0007669"/>
    <property type="project" value="InterPro"/>
</dbReference>
<keyword evidence="2" id="KW-0349">Heme</keyword>
<dbReference type="GO" id="GO:0005506">
    <property type="term" value="F:iron ion binding"/>
    <property type="evidence" value="ECO:0007669"/>
    <property type="project" value="InterPro"/>
</dbReference>
<evidence type="ECO:0000256" key="4">
    <source>
        <dbReference type="ARBA" id="ARBA00023002"/>
    </source>
</evidence>
<dbReference type="InterPro" id="IPR002401">
    <property type="entry name" value="Cyt_P450_E_grp-I"/>
</dbReference>
<keyword evidence="4" id="KW-0560">Oxidoreductase</keyword>
<dbReference type="InterPro" id="IPR036396">
    <property type="entry name" value="Cyt_P450_sf"/>
</dbReference>
<comment type="caution">
    <text evidence="7">The sequence shown here is derived from an EMBL/GenBank/DDBJ whole genome shotgun (WGS) entry which is preliminary data.</text>
</comment>
<dbReference type="GO" id="GO:0004497">
    <property type="term" value="F:monooxygenase activity"/>
    <property type="evidence" value="ECO:0007669"/>
    <property type="project" value="UniProtKB-KW"/>
</dbReference>
<protein>
    <submittedName>
        <fullName evidence="7">Cytochrome P450</fullName>
    </submittedName>
</protein>
<dbReference type="Pfam" id="PF00067">
    <property type="entry name" value="p450"/>
    <property type="match status" value="1"/>
</dbReference>
<evidence type="ECO:0000313" key="7">
    <source>
        <dbReference type="EMBL" id="MBR8645177.1"/>
    </source>
</evidence>
<evidence type="ECO:0000313" key="8">
    <source>
        <dbReference type="Proteomes" id="UP000680045"/>
    </source>
</evidence>
<dbReference type="Gene3D" id="1.10.630.10">
    <property type="entry name" value="Cytochrome P450"/>
    <property type="match status" value="1"/>
</dbReference>
<dbReference type="PANTHER" id="PTHR24291:SF50">
    <property type="entry name" value="BIFUNCTIONAL ALBAFLAVENONE MONOOXYGENASE_TERPENE SYNTHASE"/>
    <property type="match status" value="1"/>
</dbReference>
<evidence type="ECO:0000256" key="2">
    <source>
        <dbReference type="ARBA" id="ARBA00022617"/>
    </source>
</evidence>
<evidence type="ECO:0000256" key="5">
    <source>
        <dbReference type="ARBA" id="ARBA00023004"/>
    </source>
</evidence>
<keyword evidence="6" id="KW-0503">Monooxygenase</keyword>
<accession>A0A941FS62</accession>
<sequence>MKKRKNDTVKHEDMLGILLDARDADDGLGMTSHQVRDELMTIFLAGHETTANALSWALYAISKHPEIQAKLFNEVNSIIGQRTPKPEDFMKLQYTQNIIHETLRFYPPLYILSRDVTEDVTIGGYRFKKAI</sequence>
<reference evidence="7" key="1">
    <citation type="submission" date="2021-04" db="EMBL/GenBank/DDBJ databases">
        <title>Whole genome sequencing of Enterococci isolates from hospitalized patients.</title>
        <authorList>
            <person name="Ogoti B.M."/>
            <person name="Onyambu F.G."/>
        </authorList>
    </citation>
    <scope>NUCLEOTIDE SEQUENCE</scope>
    <source>
        <strain evidence="7">242</strain>
    </source>
</reference>
<evidence type="ECO:0000256" key="1">
    <source>
        <dbReference type="ARBA" id="ARBA00010617"/>
    </source>
</evidence>
<dbReference type="EMBL" id="JAGTPW010000028">
    <property type="protein sequence ID" value="MBR8645177.1"/>
    <property type="molecule type" value="Genomic_DNA"/>
</dbReference>
<gene>
    <name evidence="7" type="ORF">KEH51_16010</name>
</gene>
<organism evidence="7 8">
    <name type="scientific">Peribacillus frigoritolerans</name>
    <dbReference type="NCBI Taxonomy" id="450367"/>
    <lineage>
        <taxon>Bacteria</taxon>
        <taxon>Bacillati</taxon>
        <taxon>Bacillota</taxon>
        <taxon>Bacilli</taxon>
        <taxon>Bacillales</taxon>
        <taxon>Bacillaceae</taxon>
        <taxon>Peribacillus</taxon>
    </lineage>
</organism>
<dbReference type="GO" id="GO:0016705">
    <property type="term" value="F:oxidoreductase activity, acting on paired donors, with incorporation or reduction of molecular oxygen"/>
    <property type="evidence" value="ECO:0007669"/>
    <property type="project" value="InterPro"/>
</dbReference>
<dbReference type="InterPro" id="IPR050196">
    <property type="entry name" value="Cytochrome_P450_Monoox"/>
</dbReference>
<name>A0A941FS62_9BACI</name>
<dbReference type="AlphaFoldDB" id="A0A941FS62"/>
<dbReference type="InterPro" id="IPR001128">
    <property type="entry name" value="Cyt_P450"/>
</dbReference>
<keyword evidence="3" id="KW-0479">Metal-binding</keyword>